<organism evidence="1 2">
    <name type="scientific">Rhynchophorus ferrugineus</name>
    <name type="common">Red palm weevil</name>
    <name type="synonym">Curculio ferrugineus</name>
    <dbReference type="NCBI Taxonomy" id="354439"/>
    <lineage>
        <taxon>Eukaryota</taxon>
        <taxon>Metazoa</taxon>
        <taxon>Ecdysozoa</taxon>
        <taxon>Arthropoda</taxon>
        <taxon>Hexapoda</taxon>
        <taxon>Insecta</taxon>
        <taxon>Pterygota</taxon>
        <taxon>Neoptera</taxon>
        <taxon>Endopterygota</taxon>
        <taxon>Coleoptera</taxon>
        <taxon>Polyphaga</taxon>
        <taxon>Cucujiformia</taxon>
        <taxon>Curculionidae</taxon>
        <taxon>Dryophthorinae</taxon>
        <taxon>Rhynchophorus</taxon>
    </lineage>
</organism>
<keyword evidence="2" id="KW-1185">Reference proteome</keyword>
<reference evidence="1" key="1">
    <citation type="submission" date="2020-08" db="EMBL/GenBank/DDBJ databases">
        <title>Genome sequencing and assembly of the red palm weevil Rhynchophorus ferrugineus.</title>
        <authorList>
            <person name="Dias G.B."/>
            <person name="Bergman C.M."/>
            <person name="Manee M."/>
        </authorList>
    </citation>
    <scope>NUCLEOTIDE SEQUENCE</scope>
    <source>
        <strain evidence="1">AA-2017</strain>
        <tissue evidence="1">Whole larva</tissue>
    </source>
</reference>
<proteinExistence type="predicted"/>
<evidence type="ECO:0000313" key="1">
    <source>
        <dbReference type="EMBL" id="KAF7272722.1"/>
    </source>
</evidence>
<dbReference type="Proteomes" id="UP000625711">
    <property type="component" value="Unassembled WGS sequence"/>
</dbReference>
<dbReference type="EMBL" id="JAACXV010013721">
    <property type="protein sequence ID" value="KAF7272722.1"/>
    <property type="molecule type" value="Genomic_DNA"/>
</dbReference>
<comment type="caution">
    <text evidence="1">The sequence shown here is derived from an EMBL/GenBank/DDBJ whole genome shotgun (WGS) entry which is preliminary data.</text>
</comment>
<sequence>MAFPVEKSLPFFPPIGWVLREDAGAKHPDTDLATRLVICTAGTFQLRARDSSALSRHISPVKLTAPQHCRIQSARGVRRIANQAGTTVSSVDHA</sequence>
<gene>
    <name evidence="1" type="ORF">GWI33_014521</name>
</gene>
<evidence type="ECO:0000313" key="2">
    <source>
        <dbReference type="Proteomes" id="UP000625711"/>
    </source>
</evidence>
<dbReference type="AlphaFoldDB" id="A0A834I501"/>
<accession>A0A834I501</accession>
<protein>
    <submittedName>
        <fullName evidence="1">Uncharacterized protein</fullName>
    </submittedName>
</protein>
<name>A0A834I501_RHYFE</name>